<proteinExistence type="predicted"/>
<reference evidence="2" key="1">
    <citation type="submission" date="2016-10" db="EMBL/GenBank/DDBJ databases">
        <authorList>
            <person name="Varghese N."/>
            <person name="Submissions S."/>
        </authorList>
    </citation>
    <scope>NUCLEOTIDE SEQUENCE [LARGE SCALE GENOMIC DNA]</scope>
    <source>
        <strain evidence="2">P18</strain>
    </source>
</reference>
<gene>
    <name evidence="1" type="ORF">SAMN04487928_101225</name>
</gene>
<keyword evidence="2" id="KW-1185">Reference proteome</keyword>
<dbReference type="OrthoDB" id="2044047at2"/>
<organism evidence="1 2">
    <name type="scientific">Butyrivibrio proteoclasticus</name>
    <dbReference type="NCBI Taxonomy" id="43305"/>
    <lineage>
        <taxon>Bacteria</taxon>
        <taxon>Bacillati</taxon>
        <taxon>Bacillota</taxon>
        <taxon>Clostridia</taxon>
        <taxon>Lachnospirales</taxon>
        <taxon>Lachnospiraceae</taxon>
        <taxon>Butyrivibrio</taxon>
    </lineage>
</organism>
<protein>
    <submittedName>
        <fullName evidence="1">Uncharacterized protein</fullName>
    </submittedName>
</protein>
<accession>A0A1I5PZB5</accession>
<evidence type="ECO:0000313" key="2">
    <source>
        <dbReference type="Proteomes" id="UP000182624"/>
    </source>
</evidence>
<dbReference type="Proteomes" id="UP000182624">
    <property type="component" value="Unassembled WGS sequence"/>
</dbReference>
<dbReference type="AlphaFoldDB" id="A0A1I5PZB5"/>
<evidence type="ECO:0000313" key="1">
    <source>
        <dbReference type="EMBL" id="SFP39408.1"/>
    </source>
</evidence>
<dbReference type="EMBL" id="FOXO01000001">
    <property type="protein sequence ID" value="SFP39408.1"/>
    <property type="molecule type" value="Genomic_DNA"/>
</dbReference>
<dbReference type="RefSeq" id="WP_074883084.1">
    <property type="nucleotide sequence ID" value="NZ_FOXO01000001.1"/>
</dbReference>
<sequence length="182" mass="20673">MKINDIEFGGNHSIKTLKETSWDSTGDAYMTDCEKRVIDFDQAKTNYCNDLGKSEEYADSADSLCFTADKNKFYLIEFKNGDFNSKDITKKAKDSAFVLSGIMKKDVNCIRNSVILVLVYNGEVRKIETRDKIAIAKANRGKGDFAVFGLEKLKGFYYDKILVYEKEQFQKSSIINEIVSIS</sequence>
<name>A0A1I5PZB5_9FIRM</name>